<gene>
    <name evidence="1" type="ORF">ENQ87_11160</name>
</gene>
<reference evidence="1" key="1">
    <citation type="journal article" date="2020" name="mSystems">
        <title>Genome- and Community-Level Interaction Insights into Carbon Utilization and Element Cycling Functions of Hydrothermarchaeota in Hydrothermal Sediment.</title>
        <authorList>
            <person name="Zhou Z."/>
            <person name="Liu Y."/>
            <person name="Xu W."/>
            <person name="Pan J."/>
            <person name="Luo Z.H."/>
            <person name="Li M."/>
        </authorList>
    </citation>
    <scope>NUCLEOTIDE SEQUENCE [LARGE SCALE GENOMIC DNA]</scope>
    <source>
        <strain evidence="1">SpSt-349</strain>
    </source>
</reference>
<accession>A0A831U2C4</accession>
<dbReference type="AlphaFoldDB" id="A0A831U2C4"/>
<dbReference type="EMBL" id="DSOV01000047">
    <property type="protein sequence ID" value="HEN42908.1"/>
    <property type="molecule type" value="Genomic_DNA"/>
</dbReference>
<evidence type="ECO:0000313" key="1">
    <source>
        <dbReference type="EMBL" id="HEN42908.1"/>
    </source>
</evidence>
<proteinExistence type="predicted"/>
<name>A0A831U2C4_GEOME</name>
<comment type="caution">
    <text evidence="1">The sequence shown here is derived from an EMBL/GenBank/DDBJ whole genome shotgun (WGS) entry which is preliminary data.</text>
</comment>
<organism evidence="1">
    <name type="scientific">Geobacter metallireducens</name>
    <dbReference type="NCBI Taxonomy" id="28232"/>
    <lineage>
        <taxon>Bacteria</taxon>
        <taxon>Pseudomonadati</taxon>
        <taxon>Thermodesulfobacteriota</taxon>
        <taxon>Desulfuromonadia</taxon>
        <taxon>Geobacterales</taxon>
        <taxon>Geobacteraceae</taxon>
        <taxon>Geobacter</taxon>
    </lineage>
</organism>
<sequence>MANRHKPKFAGKPDPTPFNRDDLYEVLPMMEAVMNELGTNDGSVLNLLEDIMHREMPRFIESREMVFDCLVETARERLGLNGRQGGTKS</sequence>
<protein>
    <submittedName>
        <fullName evidence="1">Uncharacterized protein</fullName>
    </submittedName>
</protein>